<evidence type="ECO:0000313" key="2">
    <source>
        <dbReference type="EMBL" id="KAL1117292.1"/>
    </source>
</evidence>
<proteinExistence type="predicted"/>
<sequence>MRQTLTCNVCNTLTFDYAGIGSYAVFFRCGRFDFETNPRIGSMINTCPCFDILVGATEGGYSSHGAGARVYRAKREDVQISVQRSHAADSRAGSVREEKKMPDIALESTVKNRLRGLRTPCRKRKRKAPNKSLVSVPLE</sequence>
<reference evidence="2 3" key="1">
    <citation type="submission" date="2024-07" db="EMBL/GenBank/DDBJ databases">
        <title>Chromosome-level genome assembly of the water stick insect Ranatra chinensis (Heteroptera: Nepidae).</title>
        <authorList>
            <person name="Liu X."/>
        </authorList>
    </citation>
    <scope>NUCLEOTIDE SEQUENCE [LARGE SCALE GENOMIC DNA]</scope>
    <source>
        <strain evidence="2">Cailab_2021Rc</strain>
        <tissue evidence="2">Muscle</tissue>
    </source>
</reference>
<protein>
    <submittedName>
        <fullName evidence="2">Uncharacterized protein</fullName>
    </submittedName>
</protein>
<evidence type="ECO:0000313" key="3">
    <source>
        <dbReference type="Proteomes" id="UP001558652"/>
    </source>
</evidence>
<feature type="region of interest" description="Disordered" evidence="1">
    <location>
        <begin position="117"/>
        <end position="139"/>
    </location>
</feature>
<comment type="caution">
    <text evidence="2">The sequence shown here is derived from an EMBL/GenBank/DDBJ whole genome shotgun (WGS) entry which is preliminary data.</text>
</comment>
<dbReference type="AlphaFoldDB" id="A0ABD0Y1D2"/>
<evidence type="ECO:0000256" key="1">
    <source>
        <dbReference type="SAM" id="MobiDB-lite"/>
    </source>
</evidence>
<organism evidence="2 3">
    <name type="scientific">Ranatra chinensis</name>
    <dbReference type="NCBI Taxonomy" id="642074"/>
    <lineage>
        <taxon>Eukaryota</taxon>
        <taxon>Metazoa</taxon>
        <taxon>Ecdysozoa</taxon>
        <taxon>Arthropoda</taxon>
        <taxon>Hexapoda</taxon>
        <taxon>Insecta</taxon>
        <taxon>Pterygota</taxon>
        <taxon>Neoptera</taxon>
        <taxon>Paraneoptera</taxon>
        <taxon>Hemiptera</taxon>
        <taxon>Heteroptera</taxon>
        <taxon>Panheteroptera</taxon>
        <taxon>Nepomorpha</taxon>
        <taxon>Nepidae</taxon>
        <taxon>Ranatrinae</taxon>
        <taxon>Ranatra</taxon>
    </lineage>
</organism>
<dbReference type="Proteomes" id="UP001558652">
    <property type="component" value="Unassembled WGS sequence"/>
</dbReference>
<dbReference type="EMBL" id="JBFDAA010000016">
    <property type="protein sequence ID" value="KAL1117292.1"/>
    <property type="molecule type" value="Genomic_DNA"/>
</dbReference>
<name>A0ABD0Y1D2_9HEMI</name>
<gene>
    <name evidence="2" type="ORF">AAG570_004618</name>
</gene>
<keyword evidence="3" id="KW-1185">Reference proteome</keyword>
<feature type="compositionally biased region" description="Basic residues" evidence="1">
    <location>
        <begin position="117"/>
        <end position="129"/>
    </location>
</feature>
<accession>A0ABD0Y1D2</accession>